<reference evidence="1 2" key="1">
    <citation type="submission" date="2022-04" db="EMBL/GenBank/DDBJ databases">
        <title>Positive selection, recombination, and allopatry shape intraspecific diversity of widespread and dominant cyanobacteria.</title>
        <authorList>
            <person name="Wei J."/>
            <person name="Shu W."/>
            <person name="Hu C."/>
        </authorList>
    </citation>
    <scope>NUCLEOTIDE SEQUENCE [LARGE SCALE GENOMIC DNA]</scope>
    <source>
        <strain evidence="1 2">GB2-A4</strain>
    </source>
</reference>
<dbReference type="EMBL" id="JAMPKM010000007">
    <property type="protein sequence ID" value="MEP0818077.1"/>
    <property type="molecule type" value="Genomic_DNA"/>
</dbReference>
<protein>
    <submittedName>
        <fullName evidence="1">Uncharacterized protein</fullName>
    </submittedName>
</protein>
<evidence type="ECO:0000313" key="1">
    <source>
        <dbReference type="EMBL" id="MEP0818077.1"/>
    </source>
</evidence>
<gene>
    <name evidence="1" type="ORF">NC998_13330</name>
</gene>
<proteinExistence type="predicted"/>
<name>A0ABV0J8H5_9CYAN</name>
<organism evidence="1 2">
    <name type="scientific">Trichocoleus desertorum GB2-A4</name>
    <dbReference type="NCBI Taxonomy" id="2933944"/>
    <lineage>
        <taxon>Bacteria</taxon>
        <taxon>Bacillati</taxon>
        <taxon>Cyanobacteriota</taxon>
        <taxon>Cyanophyceae</taxon>
        <taxon>Leptolyngbyales</taxon>
        <taxon>Trichocoleusaceae</taxon>
        <taxon>Trichocoleus</taxon>
    </lineage>
</organism>
<keyword evidence="2" id="KW-1185">Reference proteome</keyword>
<evidence type="ECO:0000313" key="2">
    <source>
        <dbReference type="Proteomes" id="UP001464891"/>
    </source>
</evidence>
<dbReference type="Proteomes" id="UP001464891">
    <property type="component" value="Unassembled WGS sequence"/>
</dbReference>
<accession>A0ABV0J8H5</accession>
<comment type="caution">
    <text evidence="1">The sequence shown here is derived from an EMBL/GenBank/DDBJ whole genome shotgun (WGS) entry which is preliminary data.</text>
</comment>
<sequence length="81" mass="8781">MFTIGDSVQHQMTGQLGKLVGYGHQISEQGAYLPTLQVLTTDELALTHHHEVLEDLTSAWVVQPLTRSGETIPGAASLQQV</sequence>
<dbReference type="RefSeq" id="WP_190432503.1">
    <property type="nucleotide sequence ID" value="NZ_JAMPKM010000007.1"/>
</dbReference>